<evidence type="ECO:0000256" key="6">
    <source>
        <dbReference type="SAM" id="Phobius"/>
    </source>
</evidence>
<organism evidence="8 9">
    <name type="scientific">Novosphingobium marinum</name>
    <dbReference type="NCBI Taxonomy" id="1514948"/>
    <lineage>
        <taxon>Bacteria</taxon>
        <taxon>Pseudomonadati</taxon>
        <taxon>Pseudomonadota</taxon>
        <taxon>Alphaproteobacteria</taxon>
        <taxon>Sphingomonadales</taxon>
        <taxon>Sphingomonadaceae</taxon>
        <taxon>Novosphingobium</taxon>
    </lineage>
</organism>
<evidence type="ECO:0000256" key="5">
    <source>
        <dbReference type="ARBA" id="ARBA00023136"/>
    </source>
</evidence>
<comment type="subcellular location">
    <subcellularLocation>
        <location evidence="1">Membrane</location>
        <topology evidence="1">Multi-pass membrane protein</topology>
    </subcellularLocation>
</comment>
<dbReference type="CDD" id="cd17328">
    <property type="entry name" value="MFS_spinster_like"/>
    <property type="match status" value="1"/>
</dbReference>
<evidence type="ECO:0000256" key="4">
    <source>
        <dbReference type="ARBA" id="ARBA00022989"/>
    </source>
</evidence>
<comment type="caution">
    <text evidence="8">The sequence shown here is derived from an EMBL/GenBank/DDBJ whole genome shotgun (WGS) entry which is preliminary data.</text>
</comment>
<protein>
    <submittedName>
        <fullName evidence="8">MFS family permease</fullName>
    </submittedName>
</protein>
<feature type="transmembrane region" description="Helical" evidence="6">
    <location>
        <begin position="176"/>
        <end position="196"/>
    </location>
</feature>
<feature type="transmembrane region" description="Helical" evidence="6">
    <location>
        <begin position="12"/>
        <end position="30"/>
    </location>
</feature>
<feature type="transmembrane region" description="Helical" evidence="6">
    <location>
        <begin position="266"/>
        <end position="287"/>
    </location>
</feature>
<dbReference type="PANTHER" id="PTHR23505:SF79">
    <property type="entry name" value="PROTEIN SPINSTER"/>
    <property type="match status" value="1"/>
</dbReference>
<feature type="transmembrane region" description="Helical" evidence="6">
    <location>
        <begin position="107"/>
        <end position="126"/>
    </location>
</feature>
<dbReference type="Pfam" id="PF07690">
    <property type="entry name" value="MFS_1"/>
    <property type="match status" value="1"/>
</dbReference>
<keyword evidence="4 6" id="KW-1133">Transmembrane helix</keyword>
<feature type="domain" description="Major facilitator superfamily (MFS) profile" evidence="7">
    <location>
        <begin position="12"/>
        <end position="418"/>
    </location>
</feature>
<dbReference type="SUPFAM" id="SSF103473">
    <property type="entry name" value="MFS general substrate transporter"/>
    <property type="match status" value="1"/>
</dbReference>
<feature type="transmembrane region" description="Helical" evidence="6">
    <location>
        <begin position="299"/>
        <end position="321"/>
    </location>
</feature>
<reference evidence="8 9" key="1">
    <citation type="submission" date="2020-07" db="EMBL/GenBank/DDBJ databases">
        <title>Genomic Encyclopedia of Type Strains, Phase IV (KMG-IV): sequencing the most valuable type-strain genomes for metagenomic binning, comparative biology and taxonomic classification.</title>
        <authorList>
            <person name="Goeker M."/>
        </authorList>
    </citation>
    <scope>NUCLEOTIDE SEQUENCE [LARGE SCALE GENOMIC DNA]</scope>
    <source>
        <strain evidence="8 9">DSM 29043</strain>
    </source>
</reference>
<dbReference type="InterPro" id="IPR044770">
    <property type="entry name" value="MFS_spinster-like"/>
</dbReference>
<keyword evidence="2" id="KW-0813">Transport</keyword>
<feature type="transmembrane region" description="Helical" evidence="6">
    <location>
        <begin position="395"/>
        <end position="414"/>
    </location>
</feature>
<dbReference type="PANTHER" id="PTHR23505">
    <property type="entry name" value="SPINSTER"/>
    <property type="match status" value="1"/>
</dbReference>
<gene>
    <name evidence="8" type="ORF">FHS75_000794</name>
</gene>
<accession>A0A7Z0BSU2</accession>
<feature type="transmembrane region" description="Helical" evidence="6">
    <location>
        <begin position="327"/>
        <end position="352"/>
    </location>
</feature>
<feature type="transmembrane region" description="Helical" evidence="6">
    <location>
        <begin position="138"/>
        <end position="164"/>
    </location>
</feature>
<sequence>MPRGVERGAWTMVAILTAAYTVSFIDRQVLNLLVEPLKLSFDLSDTRLSLLQGLAFTGAYVLFSPVFGRLTDTGNRRNLVALGIVLWSVGTAFCGLARSYWQLFAGRFTVGGAEASLTPAAWSMIMDRFPPEATPRALSVYLMGPYLGGGLALIFGGLILDLAAGSDIGAFEPWQIVFLAAAVPGFVLAAICIAFVKEPERRMLAGETAGETMSLAEVRKRFSDERAFYLNFYLGMTGIIFVLYAYPSWMPALLMRKFEVAASTVGLHYGVLVLLGGSLGVLTGPWVARLIKKRGRRDALMVVPVFVAGTLVLLSGLLALANSYVAVLAIAGAASFVYSLPMALASSALQLVTPNRMRGMSSAVYVFIVSVIGLGAAPTIVALITDFVLQDESKVGLSVAIACGLSSLLAVFFLRRALAAYDDMLGRGFGSA</sequence>
<keyword evidence="5 6" id="KW-0472">Membrane</keyword>
<feature type="transmembrane region" description="Helical" evidence="6">
    <location>
        <begin position="364"/>
        <end position="389"/>
    </location>
</feature>
<evidence type="ECO:0000256" key="3">
    <source>
        <dbReference type="ARBA" id="ARBA00022692"/>
    </source>
</evidence>
<dbReference type="InterPro" id="IPR011701">
    <property type="entry name" value="MFS"/>
</dbReference>
<name>A0A7Z0BSU2_9SPHN</name>
<dbReference type="RefSeq" id="WP_179406400.1">
    <property type="nucleotide sequence ID" value="NZ_BMGF01000001.1"/>
</dbReference>
<dbReference type="Proteomes" id="UP000522081">
    <property type="component" value="Unassembled WGS sequence"/>
</dbReference>
<dbReference type="PROSITE" id="PS50850">
    <property type="entry name" value="MFS"/>
    <property type="match status" value="1"/>
</dbReference>
<dbReference type="EMBL" id="JACBZF010000001">
    <property type="protein sequence ID" value="NYH94489.1"/>
    <property type="molecule type" value="Genomic_DNA"/>
</dbReference>
<dbReference type="InterPro" id="IPR020846">
    <property type="entry name" value="MFS_dom"/>
</dbReference>
<evidence type="ECO:0000256" key="2">
    <source>
        <dbReference type="ARBA" id="ARBA00022448"/>
    </source>
</evidence>
<proteinExistence type="predicted"/>
<dbReference type="InterPro" id="IPR036259">
    <property type="entry name" value="MFS_trans_sf"/>
</dbReference>
<evidence type="ECO:0000313" key="9">
    <source>
        <dbReference type="Proteomes" id="UP000522081"/>
    </source>
</evidence>
<evidence type="ECO:0000259" key="7">
    <source>
        <dbReference type="PROSITE" id="PS50850"/>
    </source>
</evidence>
<dbReference type="AlphaFoldDB" id="A0A7Z0BSU2"/>
<keyword evidence="9" id="KW-1185">Reference proteome</keyword>
<dbReference type="Gene3D" id="1.20.1250.20">
    <property type="entry name" value="MFS general substrate transporter like domains"/>
    <property type="match status" value="2"/>
</dbReference>
<feature type="transmembrane region" description="Helical" evidence="6">
    <location>
        <begin position="79"/>
        <end position="101"/>
    </location>
</feature>
<feature type="transmembrane region" description="Helical" evidence="6">
    <location>
        <begin position="228"/>
        <end position="246"/>
    </location>
</feature>
<dbReference type="GO" id="GO:0016020">
    <property type="term" value="C:membrane"/>
    <property type="evidence" value="ECO:0007669"/>
    <property type="project" value="UniProtKB-SubCell"/>
</dbReference>
<feature type="transmembrane region" description="Helical" evidence="6">
    <location>
        <begin position="50"/>
        <end position="67"/>
    </location>
</feature>
<dbReference type="GO" id="GO:0022857">
    <property type="term" value="F:transmembrane transporter activity"/>
    <property type="evidence" value="ECO:0007669"/>
    <property type="project" value="InterPro"/>
</dbReference>
<evidence type="ECO:0000313" key="8">
    <source>
        <dbReference type="EMBL" id="NYH94489.1"/>
    </source>
</evidence>
<keyword evidence="3 6" id="KW-0812">Transmembrane</keyword>
<evidence type="ECO:0000256" key="1">
    <source>
        <dbReference type="ARBA" id="ARBA00004141"/>
    </source>
</evidence>